<feature type="domain" description="Core-binding (CB)" evidence="6">
    <location>
        <begin position="93"/>
        <end position="174"/>
    </location>
</feature>
<dbReference type="EMBL" id="OY726395">
    <property type="protein sequence ID" value="CAJ1578997.1"/>
    <property type="molecule type" value="Genomic_DNA"/>
</dbReference>
<dbReference type="PANTHER" id="PTHR30349">
    <property type="entry name" value="PHAGE INTEGRASE-RELATED"/>
    <property type="match status" value="1"/>
</dbReference>
<dbReference type="InterPro" id="IPR010998">
    <property type="entry name" value="Integrase_recombinase_N"/>
</dbReference>
<dbReference type="PROSITE" id="PS51900">
    <property type="entry name" value="CB"/>
    <property type="match status" value="1"/>
</dbReference>
<dbReference type="SUPFAM" id="SSF56349">
    <property type="entry name" value="DNA breaking-rejoining enzymes"/>
    <property type="match status" value="1"/>
</dbReference>
<dbReference type="InterPro" id="IPR013762">
    <property type="entry name" value="Integrase-like_cat_sf"/>
</dbReference>
<dbReference type="Gene3D" id="1.10.443.10">
    <property type="entry name" value="Intergrase catalytic core"/>
    <property type="match status" value="1"/>
</dbReference>
<dbReference type="RefSeq" id="WP_316513792.1">
    <property type="nucleotide sequence ID" value="NZ_OY726395.1"/>
</dbReference>
<protein>
    <submittedName>
        <fullName evidence="7">Site-specific integrase</fullName>
    </submittedName>
</protein>
<organism evidence="7 8">
    <name type="scientific">[Mycobacterium] wendilense</name>
    <dbReference type="NCBI Taxonomy" id="3064284"/>
    <lineage>
        <taxon>Bacteria</taxon>
        <taxon>Bacillati</taxon>
        <taxon>Actinomycetota</taxon>
        <taxon>Actinomycetes</taxon>
        <taxon>Mycobacteriales</taxon>
        <taxon>Mycobacteriaceae</taxon>
        <taxon>Mycolicibacter</taxon>
    </lineage>
</organism>
<dbReference type="PROSITE" id="PS51898">
    <property type="entry name" value="TYR_RECOMBINASE"/>
    <property type="match status" value="1"/>
</dbReference>
<dbReference type="InterPro" id="IPR044068">
    <property type="entry name" value="CB"/>
</dbReference>
<keyword evidence="3" id="KW-0233">DNA recombination</keyword>
<evidence type="ECO:0000256" key="3">
    <source>
        <dbReference type="ARBA" id="ARBA00023172"/>
    </source>
</evidence>
<evidence type="ECO:0000256" key="2">
    <source>
        <dbReference type="ARBA" id="ARBA00023125"/>
    </source>
</evidence>
<dbReference type="Pfam" id="PF00589">
    <property type="entry name" value="Phage_integrase"/>
    <property type="match status" value="1"/>
</dbReference>
<evidence type="ECO:0000259" key="5">
    <source>
        <dbReference type="PROSITE" id="PS51898"/>
    </source>
</evidence>
<accession>A0ABM9M8H8</accession>
<evidence type="ECO:0000313" key="7">
    <source>
        <dbReference type="EMBL" id="CAJ1578997.1"/>
    </source>
</evidence>
<evidence type="ECO:0000256" key="1">
    <source>
        <dbReference type="ARBA" id="ARBA00008857"/>
    </source>
</evidence>
<comment type="similarity">
    <text evidence="1">Belongs to the 'phage' integrase family.</text>
</comment>
<name>A0ABM9M8H8_9MYCO</name>
<evidence type="ECO:0000313" key="8">
    <source>
        <dbReference type="Proteomes" id="UP001190466"/>
    </source>
</evidence>
<dbReference type="CDD" id="cd01189">
    <property type="entry name" value="INT_ICEBs1_C_like"/>
    <property type="match status" value="1"/>
</dbReference>
<proteinExistence type="inferred from homology"/>
<dbReference type="Gene3D" id="1.10.150.130">
    <property type="match status" value="1"/>
</dbReference>
<evidence type="ECO:0000256" key="4">
    <source>
        <dbReference type="PROSITE-ProRule" id="PRU01248"/>
    </source>
</evidence>
<feature type="domain" description="Tyr recombinase" evidence="5">
    <location>
        <begin position="195"/>
        <end position="390"/>
    </location>
</feature>
<keyword evidence="2 4" id="KW-0238">DNA-binding</keyword>
<dbReference type="InterPro" id="IPR011010">
    <property type="entry name" value="DNA_brk_join_enz"/>
</dbReference>
<gene>
    <name evidence="7" type="ORF">MU0050_000285</name>
</gene>
<keyword evidence="8" id="KW-1185">Reference proteome</keyword>
<reference evidence="7 8" key="1">
    <citation type="submission" date="2023-08" db="EMBL/GenBank/DDBJ databases">
        <authorList>
            <person name="Folkvardsen B D."/>
            <person name="Norman A."/>
        </authorList>
    </citation>
    <scope>NUCLEOTIDE SEQUENCE [LARGE SCALE GENOMIC DNA]</scope>
    <source>
        <strain evidence="7 8">Mu0050</strain>
    </source>
</reference>
<dbReference type="InterPro" id="IPR002104">
    <property type="entry name" value="Integrase_catalytic"/>
</dbReference>
<evidence type="ECO:0000259" key="6">
    <source>
        <dbReference type="PROSITE" id="PS51900"/>
    </source>
</evidence>
<dbReference type="InterPro" id="IPR050090">
    <property type="entry name" value="Tyrosine_recombinase_XerCD"/>
</dbReference>
<dbReference type="PANTHER" id="PTHR30349:SF64">
    <property type="entry name" value="PROPHAGE INTEGRASE INTD-RELATED"/>
    <property type="match status" value="1"/>
</dbReference>
<sequence length="415" mass="45413">MAQTRNRRAGVEDRWHRLGVGTPCTDKGHGKLGTLVESANHGRGKRWRARYVDAEGREVAKGFARKADATNWLEDVTSTIVTGTYVAPGAGAVTVGDMHAQWLKTQAHVKDSTKAARASAWAVHVEERWQGVAVADVQTSTVRAWVNEMTEAGSEAPTIENALGVLRMILALAVEDRRIPRNPCDTVKAPRRKHSKRAYLTHQQVAELAGSMARDGLVVKFLAYTGLRYGEMAALKVQDFDMLRRRVNVRESVTEVVGKLTWSTPKNHERRSVPFPRFLVAELAARMEGKAREDLVFSAPAGGVLRIATFRTRVFNPAVDKLRGLDDDGDPTTDWPRPTLHDLRHTAASLAISAGANVKAVQTMLGHKSAALTLDTYADLFPDDLEAVADAFDAAVEALAKTTADALRTEDEPAL</sequence>
<dbReference type="Proteomes" id="UP001190466">
    <property type="component" value="Chromosome"/>
</dbReference>